<dbReference type="EMBL" id="DRKP01000113">
    <property type="protein sequence ID" value="HEB96743.1"/>
    <property type="molecule type" value="Genomic_DNA"/>
</dbReference>
<comment type="caution">
    <text evidence="1">The sequence shown here is derived from an EMBL/GenBank/DDBJ whole genome shotgun (WGS) entry which is preliminary data.</text>
</comment>
<reference evidence="1" key="1">
    <citation type="journal article" date="2020" name="mSystems">
        <title>Genome- and Community-Level Interaction Insights into Carbon Utilization and Element Cycling Functions of Hydrothermarchaeota in Hydrothermal Sediment.</title>
        <authorList>
            <person name="Zhou Z."/>
            <person name="Liu Y."/>
            <person name="Xu W."/>
            <person name="Pan J."/>
            <person name="Luo Z.H."/>
            <person name="Li M."/>
        </authorList>
    </citation>
    <scope>NUCLEOTIDE SEQUENCE [LARGE SCALE GENOMIC DNA]</scope>
    <source>
        <strain evidence="1">HyVt-443</strain>
    </source>
</reference>
<organism evidence="1">
    <name type="scientific">Sedimenticola thiotaurini</name>
    <dbReference type="NCBI Taxonomy" id="1543721"/>
    <lineage>
        <taxon>Bacteria</taxon>
        <taxon>Pseudomonadati</taxon>
        <taxon>Pseudomonadota</taxon>
        <taxon>Gammaproteobacteria</taxon>
        <taxon>Chromatiales</taxon>
        <taxon>Sedimenticolaceae</taxon>
        <taxon>Sedimenticola</taxon>
    </lineage>
</organism>
<accession>A0A831RL76</accession>
<dbReference type="Proteomes" id="UP000886251">
    <property type="component" value="Unassembled WGS sequence"/>
</dbReference>
<dbReference type="AlphaFoldDB" id="A0A831RL76"/>
<gene>
    <name evidence="1" type="ORF">ENI96_09985</name>
</gene>
<name>A0A831RL76_9GAMM</name>
<evidence type="ECO:0000313" key="1">
    <source>
        <dbReference type="EMBL" id="HEB96743.1"/>
    </source>
</evidence>
<sequence>MERERVLNQLRQQNEGMASELLKKAQEMALAGDTVMLKALLDRLYPVWSAKEEELLRRLDELEGRIAAMQGDGADPFAHLRLAKQ</sequence>
<proteinExistence type="predicted"/>
<protein>
    <submittedName>
        <fullName evidence="1">Uncharacterized protein</fullName>
    </submittedName>
</protein>